<keyword evidence="1" id="KW-0472">Membrane</keyword>
<evidence type="ECO:0000313" key="2">
    <source>
        <dbReference type="EMBL" id="OYQ39624.1"/>
    </source>
</evidence>
<evidence type="ECO:0000313" key="3">
    <source>
        <dbReference type="Proteomes" id="UP000216035"/>
    </source>
</evidence>
<dbReference type="AlphaFoldDB" id="A0A255ZFE5"/>
<dbReference type="EMBL" id="NOXX01000224">
    <property type="protein sequence ID" value="OYQ39624.1"/>
    <property type="molecule type" value="Genomic_DNA"/>
</dbReference>
<name>A0A255ZFE5_9FLAO</name>
<dbReference type="Proteomes" id="UP000216035">
    <property type="component" value="Unassembled WGS sequence"/>
</dbReference>
<protein>
    <submittedName>
        <fullName evidence="2">Uncharacterized protein</fullName>
    </submittedName>
</protein>
<evidence type="ECO:0000256" key="1">
    <source>
        <dbReference type="SAM" id="Phobius"/>
    </source>
</evidence>
<accession>A0A255ZFE5</accession>
<proteinExistence type="predicted"/>
<reference evidence="2 3" key="1">
    <citation type="submission" date="2017-07" db="EMBL/GenBank/DDBJ databases">
        <title>Flavobacterium cyanobacteriorum sp. nov., isolated from cyanobacterial aggregates in a eutrophic lake.</title>
        <authorList>
            <person name="Cai H."/>
        </authorList>
    </citation>
    <scope>NUCLEOTIDE SEQUENCE [LARGE SCALE GENOMIC DNA]</scope>
    <source>
        <strain evidence="2 3">TH167</strain>
    </source>
</reference>
<feature type="transmembrane region" description="Helical" evidence="1">
    <location>
        <begin position="33"/>
        <end position="54"/>
    </location>
</feature>
<organism evidence="2 3">
    <name type="scientific">Flavobacterium aurantiibacter</name>
    <dbReference type="NCBI Taxonomy" id="2023067"/>
    <lineage>
        <taxon>Bacteria</taxon>
        <taxon>Pseudomonadati</taxon>
        <taxon>Bacteroidota</taxon>
        <taxon>Flavobacteriia</taxon>
        <taxon>Flavobacteriales</taxon>
        <taxon>Flavobacteriaceae</taxon>
        <taxon>Flavobacterium</taxon>
    </lineage>
</organism>
<sequence length="61" mass="6941">MYFYLGGKPAVRFKFAQPAQLKTPNGKSSRCRFAVWVFAALPWAKLSTAIRAAAYRFQKIN</sequence>
<keyword evidence="1" id="KW-1133">Transmembrane helix</keyword>
<gene>
    <name evidence="2" type="ORF">CHX27_14090</name>
</gene>
<keyword evidence="1" id="KW-0812">Transmembrane</keyword>
<comment type="caution">
    <text evidence="2">The sequence shown here is derived from an EMBL/GenBank/DDBJ whole genome shotgun (WGS) entry which is preliminary data.</text>
</comment>
<keyword evidence="3" id="KW-1185">Reference proteome</keyword>